<feature type="signal peptide" evidence="1">
    <location>
        <begin position="1"/>
        <end position="21"/>
    </location>
</feature>
<dbReference type="EMBL" id="SMFQ01000002">
    <property type="protein sequence ID" value="TCJ89347.1"/>
    <property type="molecule type" value="Genomic_DNA"/>
</dbReference>
<feature type="chain" id="PRO_5020772703" description="Lipoprotein" evidence="1">
    <location>
        <begin position="22"/>
        <end position="161"/>
    </location>
</feature>
<keyword evidence="3" id="KW-1185">Reference proteome</keyword>
<evidence type="ECO:0000313" key="3">
    <source>
        <dbReference type="Proteomes" id="UP000294887"/>
    </source>
</evidence>
<evidence type="ECO:0008006" key="4">
    <source>
        <dbReference type="Google" id="ProtNLM"/>
    </source>
</evidence>
<dbReference type="RefSeq" id="WP_131904980.1">
    <property type="nucleotide sequence ID" value="NZ_BAAAFU010000008.1"/>
</dbReference>
<dbReference type="PROSITE" id="PS51257">
    <property type="entry name" value="PROKAR_LIPOPROTEIN"/>
    <property type="match status" value="1"/>
</dbReference>
<reference evidence="2 3" key="1">
    <citation type="submission" date="2019-03" db="EMBL/GenBank/DDBJ databases">
        <title>Genomic Encyclopedia of Type Strains, Phase IV (KMG-IV): sequencing the most valuable type-strain genomes for metagenomic binning, comparative biology and taxonomic classification.</title>
        <authorList>
            <person name="Goeker M."/>
        </authorList>
    </citation>
    <scope>NUCLEOTIDE SEQUENCE [LARGE SCALE GENOMIC DNA]</scope>
    <source>
        <strain evidence="2 3">DSM 24830</strain>
    </source>
</reference>
<accession>A0A4R1F505</accession>
<protein>
    <recommendedName>
        <fullName evidence="4">Lipoprotein</fullName>
    </recommendedName>
</protein>
<comment type="caution">
    <text evidence="2">The sequence shown here is derived from an EMBL/GenBank/DDBJ whole genome shotgun (WGS) entry which is preliminary data.</text>
</comment>
<organism evidence="2 3">
    <name type="scientific">Cocleimonas flava</name>
    <dbReference type="NCBI Taxonomy" id="634765"/>
    <lineage>
        <taxon>Bacteria</taxon>
        <taxon>Pseudomonadati</taxon>
        <taxon>Pseudomonadota</taxon>
        <taxon>Gammaproteobacteria</taxon>
        <taxon>Thiotrichales</taxon>
        <taxon>Thiotrichaceae</taxon>
        <taxon>Cocleimonas</taxon>
    </lineage>
</organism>
<sequence length="161" mass="17850">MKNTVKKMTVLLGAFVLTACAGSGDTTSGGAASIPTNTNFYAHWVHSFEEQNGQKTPNIFRVKGSRQFPPSRFRMEFGFDPNGQCNYKYLSPVDAHEMRDCVYTKIGNKVYIYDQAGALLKHISFTLQSPASKDRMVMTYGVAEPVKAVTKEGEKPAVKKQ</sequence>
<dbReference type="OrthoDB" id="1436115at2"/>
<gene>
    <name evidence="2" type="ORF">EV695_1210</name>
</gene>
<name>A0A4R1F505_9GAMM</name>
<keyword evidence="1" id="KW-0732">Signal</keyword>
<evidence type="ECO:0000256" key="1">
    <source>
        <dbReference type="SAM" id="SignalP"/>
    </source>
</evidence>
<dbReference type="Proteomes" id="UP000294887">
    <property type="component" value="Unassembled WGS sequence"/>
</dbReference>
<proteinExistence type="predicted"/>
<evidence type="ECO:0000313" key="2">
    <source>
        <dbReference type="EMBL" id="TCJ89347.1"/>
    </source>
</evidence>
<dbReference type="AlphaFoldDB" id="A0A4R1F505"/>